<comment type="caution">
    <text evidence="1">The sequence shown here is derived from an EMBL/GenBank/DDBJ whole genome shotgun (WGS) entry which is preliminary data.</text>
</comment>
<protein>
    <submittedName>
        <fullName evidence="1">Uncharacterized protein</fullName>
    </submittedName>
</protein>
<organism evidence="1">
    <name type="scientific">gut metagenome</name>
    <dbReference type="NCBI Taxonomy" id="749906"/>
    <lineage>
        <taxon>unclassified sequences</taxon>
        <taxon>metagenomes</taxon>
        <taxon>organismal metagenomes</taxon>
    </lineage>
</organism>
<dbReference type="EMBL" id="AMCI01007249">
    <property type="protein sequence ID" value="EJW92946.1"/>
    <property type="molecule type" value="Genomic_DNA"/>
</dbReference>
<name>J9FDG2_9ZZZZ</name>
<evidence type="ECO:0000313" key="1">
    <source>
        <dbReference type="EMBL" id="EJW92946.1"/>
    </source>
</evidence>
<dbReference type="AlphaFoldDB" id="J9FDG2"/>
<proteinExistence type="predicted"/>
<reference evidence="1" key="1">
    <citation type="journal article" date="2012" name="PLoS ONE">
        <title>Gene sets for utilization of primary and secondary nutrition supplies in the distal gut of endangered iberian lynx.</title>
        <authorList>
            <person name="Alcaide M."/>
            <person name="Messina E."/>
            <person name="Richter M."/>
            <person name="Bargiela R."/>
            <person name="Peplies J."/>
            <person name="Huws S.A."/>
            <person name="Newbold C.J."/>
            <person name="Golyshin P.N."/>
            <person name="Simon M.A."/>
            <person name="Lopez G."/>
            <person name="Yakimov M.M."/>
            <person name="Ferrer M."/>
        </authorList>
    </citation>
    <scope>NUCLEOTIDE SEQUENCE</scope>
</reference>
<gene>
    <name evidence="1" type="ORF">EVA_18951</name>
</gene>
<sequence length="109" mass="12694">MRITRCMMPTTSVGIYLQTAVIILETNDIIIQHRPVFSQNLGVFRIFCQVNLFTRILLHVIKFLPVAFQIMSVLISRSAHHTSRSRDISILCMPFRHDIRMRLLLFLAP</sequence>
<accession>J9FDG2</accession>